<protein>
    <recommendedName>
        <fullName evidence="3">Bacterial surface antigen (D15) domain-containing protein</fullName>
    </recommendedName>
</protein>
<dbReference type="AlphaFoldDB" id="A0A4R5CVM2"/>
<dbReference type="RefSeq" id="WP_132110106.1">
    <property type="nucleotide sequence ID" value="NZ_SMFO01000004.1"/>
</dbReference>
<sequence length="566" mass="65504">MKNFLIYISLLAYTATCYSQNFKLQLTGISRQETQTIDSLNYISKHKNALSIKSELETTSQRLSQLGFIENKITNQLKENDSTYTTQISLGIKIKHIHINIGTNNAFTKTLFNNTTQDSIFIPYLEIEKFLNQNTIALERKGFPLAKLKLTNIQRKENILFANLQFETENQRQLNTIVIKQTDNPTKNSFPSNYLTQINRKYKNKTFNQELLTKIHEEFRKISFVSQPKQPEILFTKDSTKVYVYLEKRKSNTFDGFLGFSNNENKKIVLNGYLDLTLENTLKVGEQFSLYWKSDGDQQKTFNTSLELPYLFKTPIGLKAQLNIFKQDSTYQNTKTQIDLSYFINYNTRFYLGYQSTASSDIQNTNSTTLADYNNTFITSKLNFSQFDYSKTLFLKKSSLDITAGSGKRETNNQSELNTKYKQFFIELQAMHTFYLNTKNNINIKSYNYFLYSSNYLDNELYRFGGINSIRGFSENSLQANLMTTIITEYRYIISPSVYFNTILDYCSFRSPSSIKNKTDLLGFGLGFGVQTANGLLKISLANGSEKSTKIDFYNTIIHISYNVKF</sequence>
<evidence type="ECO:0000313" key="1">
    <source>
        <dbReference type="EMBL" id="TDE04496.1"/>
    </source>
</evidence>
<dbReference type="Proteomes" id="UP000294597">
    <property type="component" value="Unassembled WGS sequence"/>
</dbReference>
<proteinExistence type="predicted"/>
<keyword evidence="2" id="KW-1185">Reference proteome</keyword>
<evidence type="ECO:0000313" key="2">
    <source>
        <dbReference type="Proteomes" id="UP000294597"/>
    </source>
</evidence>
<organism evidence="1 2">
    <name type="scientific">Flavobacterium hiemivividum</name>
    <dbReference type="NCBI Taxonomy" id="2541734"/>
    <lineage>
        <taxon>Bacteria</taxon>
        <taxon>Pseudomonadati</taxon>
        <taxon>Bacteroidota</taxon>
        <taxon>Flavobacteriia</taxon>
        <taxon>Flavobacteriales</taxon>
        <taxon>Flavobacteriaceae</taxon>
        <taxon>Flavobacterium</taxon>
    </lineage>
</organism>
<comment type="caution">
    <text evidence="1">The sequence shown here is derived from an EMBL/GenBank/DDBJ whole genome shotgun (WGS) entry which is preliminary data.</text>
</comment>
<dbReference type="EMBL" id="SMFO01000004">
    <property type="protein sequence ID" value="TDE04496.1"/>
    <property type="molecule type" value="Genomic_DNA"/>
</dbReference>
<reference evidence="1 2" key="1">
    <citation type="submission" date="2019-03" db="EMBL/GenBank/DDBJ databases">
        <title>Flavobacterium TSA-D2 sp. nov., isolated from arctic soil.</title>
        <authorList>
            <person name="Chaudhary D.K."/>
        </authorList>
    </citation>
    <scope>NUCLEOTIDE SEQUENCE [LARGE SCALE GENOMIC DNA]</scope>
    <source>
        <strain evidence="1 2">TSA-D2</strain>
    </source>
</reference>
<name>A0A4R5CVM2_9FLAO</name>
<evidence type="ECO:0008006" key="3">
    <source>
        <dbReference type="Google" id="ProtNLM"/>
    </source>
</evidence>
<accession>A0A4R5CVM2</accession>
<gene>
    <name evidence="1" type="ORF">E0F98_07535</name>
</gene>
<dbReference type="Gene3D" id="2.40.160.50">
    <property type="entry name" value="membrane protein fhac: a member of the omp85/tpsb transporter family"/>
    <property type="match status" value="1"/>
</dbReference>